<gene>
    <name evidence="2" type="ORF">AVEN_79524_1</name>
</gene>
<evidence type="ECO:0000313" key="3">
    <source>
        <dbReference type="Proteomes" id="UP000499080"/>
    </source>
</evidence>
<comment type="caution">
    <text evidence="2">The sequence shown here is derived from an EMBL/GenBank/DDBJ whole genome shotgun (WGS) entry which is preliminary data.</text>
</comment>
<dbReference type="EMBL" id="BGPR01063942">
    <property type="protein sequence ID" value="GBO39039.1"/>
    <property type="molecule type" value="Genomic_DNA"/>
</dbReference>
<dbReference type="AlphaFoldDB" id="A0A4Y2WPE7"/>
<keyword evidence="1" id="KW-1133">Transmembrane helix</keyword>
<accession>A0A4Y2WPE7</accession>
<dbReference type="Proteomes" id="UP000499080">
    <property type="component" value="Unassembled WGS sequence"/>
</dbReference>
<organism evidence="2 3">
    <name type="scientific">Araneus ventricosus</name>
    <name type="common">Orbweaver spider</name>
    <name type="synonym">Epeira ventricosa</name>
    <dbReference type="NCBI Taxonomy" id="182803"/>
    <lineage>
        <taxon>Eukaryota</taxon>
        <taxon>Metazoa</taxon>
        <taxon>Ecdysozoa</taxon>
        <taxon>Arthropoda</taxon>
        <taxon>Chelicerata</taxon>
        <taxon>Arachnida</taxon>
        <taxon>Araneae</taxon>
        <taxon>Araneomorphae</taxon>
        <taxon>Entelegynae</taxon>
        <taxon>Araneoidea</taxon>
        <taxon>Araneidae</taxon>
        <taxon>Araneus</taxon>
    </lineage>
</organism>
<feature type="transmembrane region" description="Helical" evidence="1">
    <location>
        <begin position="15"/>
        <end position="34"/>
    </location>
</feature>
<sequence length="138" mass="15930">MTQFFSPQGIGFGDFTLHMLPVVVLSVVGSYLLLRFMYRNVSHLRFADPPEVVGEYPPDWKFLSRPFTSVPEWNFRNTERKKAIVTLKRAIHLCYIPVVPRLVFFSTHSSRKIRHVHSSEVPKCAGSRGERSSFPLYS</sequence>
<protein>
    <submittedName>
        <fullName evidence="2">Uncharacterized protein</fullName>
    </submittedName>
</protein>
<evidence type="ECO:0000256" key="1">
    <source>
        <dbReference type="SAM" id="Phobius"/>
    </source>
</evidence>
<name>A0A4Y2WPE7_ARAVE</name>
<evidence type="ECO:0000313" key="2">
    <source>
        <dbReference type="EMBL" id="GBO39039.1"/>
    </source>
</evidence>
<keyword evidence="1" id="KW-0472">Membrane</keyword>
<keyword evidence="1" id="KW-0812">Transmembrane</keyword>
<reference evidence="2 3" key="1">
    <citation type="journal article" date="2019" name="Sci. Rep.">
        <title>Orb-weaving spider Araneus ventricosus genome elucidates the spidroin gene catalogue.</title>
        <authorList>
            <person name="Kono N."/>
            <person name="Nakamura H."/>
            <person name="Ohtoshi R."/>
            <person name="Moran D.A.P."/>
            <person name="Shinohara A."/>
            <person name="Yoshida Y."/>
            <person name="Fujiwara M."/>
            <person name="Mori M."/>
            <person name="Tomita M."/>
            <person name="Arakawa K."/>
        </authorList>
    </citation>
    <scope>NUCLEOTIDE SEQUENCE [LARGE SCALE GENOMIC DNA]</scope>
</reference>
<proteinExistence type="predicted"/>
<keyword evidence="3" id="KW-1185">Reference proteome</keyword>